<keyword evidence="2" id="KW-0560">Oxidoreductase</keyword>
<dbReference type="InterPro" id="IPR036291">
    <property type="entry name" value="NAD(P)-bd_dom_sf"/>
</dbReference>
<dbReference type="NCBIfam" id="NF005559">
    <property type="entry name" value="PRK07231.1"/>
    <property type="match status" value="1"/>
</dbReference>
<evidence type="ECO:0000313" key="4">
    <source>
        <dbReference type="Proteomes" id="UP001218412"/>
    </source>
</evidence>
<dbReference type="Proteomes" id="UP001218412">
    <property type="component" value="Chromosome"/>
</dbReference>
<dbReference type="EMBL" id="CP067134">
    <property type="protein sequence ID" value="WCR10404.1"/>
    <property type="molecule type" value="Genomic_DNA"/>
</dbReference>
<reference evidence="3 4" key="1">
    <citation type="submission" date="2021-01" db="EMBL/GenBank/DDBJ databases">
        <title>Biogeographic distribution of Paracoccus.</title>
        <authorList>
            <person name="Hollensteiner J."/>
            <person name="Leineberger J."/>
            <person name="Brinkhoff T."/>
            <person name="Daniel R."/>
        </authorList>
    </citation>
    <scope>NUCLEOTIDE SEQUENCE [LARGE SCALE GENOMIC DNA]</scope>
    <source>
        <strain evidence="3 4">LMG25392</strain>
    </source>
</reference>
<organism evidence="3 4">
    <name type="scientific">Paracoccus stylophorae</name>
    <dbReference type="NCBI Taxonomy" id="659350"/>
    <lineage>
        <taxon>Bacteria</taxon>
        <taxon>Pseudomonadati</taxon>
        <taxon>Pseudomonadota</taxon>
        <taxon>Alphaproteobacteria</taxon>
        <taxon>Rhodobacterales</taxon>
        <taxon>Paracoccaceae</taxon>
        <taxon>Paracoccus</taxon>
    </lineage>
</organism>
<dbReference type="InterPro" id="IPR020904">
    <property type="entry name" value="Sc_DH/Rdtase_CS"/>
</dbReference>
<dbReference type="PROSITE" id="PS00061">
    <property type="entry name" value="ADH_SHORT"/>
    <property type="match status" value="1"/>
</dbReference>
<dbReference type="NCBIfam" id="NF009466">
    <property type="entry name" value="PRK12826.1-2"/>
    <property type="match status" value="1"/>
</dbReference>
<dbReference type="CDD" id="cd05233">
    <property type="entry name" value="SDR_c"/>
    <property type="match status" value="1"/>
</dbReference>
<comment type="similarity">
    <text evidence="1">Belongs to the short-chain dehydrogenases/reductases (SDR) family.</text>
</comment>
<keyword evidence="4" id="KW-1185">Reference proteome</keyword>
<dbReference type="PANTHER" id="PTHR24321">
    <property type="entry name" value="DEHYDROGENASES, SHORT CHAIN"/>
    <property type="match status" value="1"/>
</dbReference>
<dbReference type="PRINTS" id="PR00081">
    <property type="entry name" value="GDHRDH"/>
</dbReference>
<dbReference type="InterPro" id="IPR002347">
    <property type="entry name" value="SDR_fam"/>
</dbReference>
<gene>
    <name evidence="3" type="ORF">JHW45_15290</name>
</gene>
<dbReference type="PRINTS" id="PR00080">
    <property type="entry name" value="SDRFAMILY"/>
</dbReference>
<sequence>MNMRFKDKTAIVTGGASGIGAAIAEQLTAEGATVVVADLKLDEAKAKADSLDRAIAVEVDVSDEEAVRAMIATAVDRTGALHLLVNNAGIGGPSAPTGDYPVDGWRKVIDVNLSGAFYGMRHAIPKMKKAGGGVIVNMASILSSVGFEGSVAYVAAKHGLLGLTKTAALEHAADNIRVNAVGPGFIRTPLIDENLDQDQQTQLAQLHAPGRLGRPEEVATLTAFLLSDEASFITGSYHLVDGGYTAR</sequence>
<dbReference type="RefSeq" id="WP_272858461.1">
    <property type="nucleotide sequence ID" value="NZ_CP067134.1"/>
</dbReference>
<dbReference type="Gene3D" id="3.40.50.720">
    <property type="entry name" value="NAD(P)-binding Rossmann-like Domain"/>
    <property type="match status" value="1"/>
</dbReference>
<name>A0ABY7SU64_9RHOB</name>
<evidence type="ECO:0000313" key="3">
    <source>
        <dbReference type="EMBL" id="WCR10404.1"/>
    </source>
</evidence>
<proteinExistence type="inferred from homology"/>
<dbReference type="Pfam" id="PF13561">
    <property type="entry name" value="adh_short_C2"/>
    <property type="match status" value="1"/>
</dbReference>
<accession>A0ABY7SU64</accession>
<dbReference type="PANTHER" id="PTHR24321:SF8">
    <property type="entry name" value="ESTRADIOL 17-BETA-DEHYDROGENASE 8-RELATED"/>
    <property type="match status" value="1"/>
</dbReference>
<evidence type="ECO:0000256" key="1">
    <source>
        <dbReference type="ARBA" id="ARBA00006484"/>
    </source>
</evidence>
<protein>
    <submittedName>
        <fullName evidence="3">SDR family oxidoreductase</fullName>
    </submittedName>
</protein>
<dbReference type="SUPFAM" id="SSF51735">
    <property type="entry name" value="NAD(P)-binding Rossmann-fold domains"/>
    <property type="match status" value="1"/>
</dbReference>
<evidence type="ECO:0000256" key="2">
    <source>
        <dbReference type="ARBA" id="ARBA00023002"/>
    </source>
</evidence>